<reference evidence="7" key="1">
    <citation type="submission" date="2014-09" db="EMBL/GenBank/DDBJ databases">
        <authorList>
            <person name="Sharma Rahul"/>
            <person name="Thines Marco"/>
        </authorList>
    </citation>
    <scope>NUCLEOTIDE SEQUENCE [LARGE SCALE GENOMIC DNA]</scope>
</reference>
<evidence type="ECO:0000313" key="7">
    <source>
        <dbReference type="Proteomes" id="UP000054928"/>
    </source>
</evidence>
<dbReference type="OMA" id="MECHEVS"/>
<dbReference type="GO" id="GO:0016604">
    <property type="term" value="C:nuclear body"/>
    <property type="evidence" value="ECO:0007669"/>
    <property type="project" value="TreeGrafter"/>
</dbReference>
<name>A0A0P1B5N6_PLAHL</name>
<evidence type="ECO:0000256" key="5">
    <source>
        <dbReference type="ARBA" id="ARBA00023242"/>
    </source>
</evidence>
<dbReference type="GO" id="GO:0007095">
    <property type="term" value="P:mitotic G2 DNA damage checkpoint signaling"/>
    <property type="evidence" value="ECO:0007669"/>
    <property type="project" value="TreeGrafter"/>
</dbReference>
<evidence type="ECO:0000256" key="1">
    <source>
        <dbReference type="ARBA" id="ARBA00004123"/>
    </source>
</evidence>
<keyword evidence="2" id="KW-0963">Cytoplasm</keyword>
<dbReference type="GO" id="GO:0045739">
    <property type="term" value="P:positive regulation of DNA repair"/>
    <property type="evidence" value="ECO:0007669"/>
    <property type="project" value="InterPro"/>
</dbReference>
<evidence type="ECO:0000256" key="4">
    <source>
        <dbReference type="ARBA" id="ARBA00023204"/>
    </source>
</evidence>
<dbReference type="GO" id="GO:0006302">
    <property type="term" value="P:double-strand break repair"/>
    <property type="evidence" value="ECO:0007669"/>
    <property type="project" value="TreeGrafter"/>
</dbReference>
<dbReference type="PANTHER" id="PTHR15660:SF1">
    <property type="entry name" value="BRISC AND BRCA1-A COMPLEX MEMBER 1"/>
    <property type="match status" value="1"/>
</dbReference>
<evidence type="ECO:0000256" key="2">
    <source>
        <dbReference type="ARBA" id="ARBA00022490"/>
    </source>
</evidence>
<evidence type="ECO:0000313" key="6">
    <source>
        <dbReference type="EMBL" id="CEG49329.1"/>
    </source>
</evidence>
<organism evidence="6 7">
    <name type="scientific">Plasmopara halstedii</name>
    <name type="common">Downy mildew of sunflower</name>
    <dbReference type="NCBI Taxonomy" id="4781"/>
    <lineage>
        <taxon>Eukaryota</taxon>
        <taxon>Sar</taxon>
        <taxon>Stramenopiles</taxon>
        <taxon>Oomycota</taxon>
        <taxon>Peronosporomycetes</taxon>
        <taxon>Peronosporales</taxon>
        <taxon>Peronosporaceae</taxon>
        <taxon>Plasmopara</taxon>
    </lineage>
</organism>
<protein>
    <submittedName>
        <fullName evidence="6">Uncharacterized protein</fullName>
    </submittedName>
</protein>
<dbReference type="GO" id="GO:0070552">
    <property type="term" value="C:BRISC complex"/>
    <property type="evidence" value="ECO:0007669"/>
    <property type="project" value="InterPro"/>
</dbReference>
<keyword evidence="7" id="KW-1185">Reference proteome</keyword>
<dbReference type="GeneID" id="36402153"/>
<evidence type="ECO:0000256" key="3">
    <source>
        <dbReference type="ARBA" id="ARBA00022763"/>
    </source>
</evidence>
<dbReference type="AlphaFoldDB" id="A0A0P1B5N6"/>
<comment type="subcellular location">
    <subcellularLocation>
        <location evidence="1">Nucleus</location>
    </subcellularLocation>
</comment>
<dbReference type="PANTHER" id="PTHR15660">
    <property type="entry name" value="BRISC AND BRCA1-A COMPLEX MEMBER 1"/>
    <property type="match status" value="1"/>
</dbReference>
<proteinExistence type="predicted"/>
<keyword evidence="5" id="KW-0539">Nucleus</keyword>
<sequence>MEATPTPDDAQALRQLTLADEHLLICFCGVDETRDCNSHILREAMQKIIRIKIQMGDNHQISLARAHESRLVVEQEFTTDADGLVAVVPGFIALCAQEDLLDLDVLLDDVTHYFGAHQEMEGQSFSSFRLLLIYRQVEQSPRLQTSQRQVVVPFINNPSYHLDVIYWHHNVPLEMAQNVFNQFFRFDNTNPYAKFYFLEVGESLERLHQALVLMLSHPAHRASQDAAEQLLRSCCLPGKSSKIK</sequence>
<keyword evidence="4" id="KW-0234">DNA repair</keyword>
<accession>A0A0P1B5N6</accession>
<dbReference type="OrthoDB" id="102630at2759"/>
<keyword evidence="3" id="KW-0227">DNA damage</keyword>
<dbReference type="RefSeq" id="XP_024585698.1">
    <property type="nucleotide sequence ID" value="XM_024720506.1"/>
</dbReference>
<dbReference type="InterPro" id="IPR026126">
    <property type="entry name" value="BABAM1"/>
</dbReference>
<dbReference type="EMBL" id="CCYD01003042">
    <property type="protein sequence ID" value="CEG49329.1"/>
    <property type="molecule type" value="Genomic_DNA"/>
</dbReference>
<dbReference type="Proteomes" id="UP000054928">
    <property type="component" value="Unassembled WGS sequence"/>
</dbReference>